<reference evidence="12 13" key="1">
    <citation type="submission" date="2018-11" db="EMBL/GenBank/DDBJ databases">
        <title>Genomic Encyclopedia of Type Strains, Phase IV (KMG-IV): sequencing the most valuable type-strain genomes for metagenomic binning, comparative biology and taxonomic classification.</title>
        <authorList>
            <person name="Goeker M."/>
        </authorList>
    </citation>
    <scope>NUCLEOTIDE SEQUENCE [LARGE SCALE GENOMIC DNA]</scope>
    <source>
        <strain evidence="12 13">DSM 16974</strain>
    </source>
</reference>
<protein>
    <recommendedName>
        <fullName evidence="3">Type II secretion system core protein G</fullName>
    </recommendedName>
</protein>
<feature type="transmembrane region" description="Helical" evidence="10">
    <location>
        <begin position="12"/>
        <end position="38"/>
    </location>
</feature>
<dbReference type="PROSITE" id="PS00409">
    <property type="entry name" value="PROKAR_NTER_METHYL"/>
    <property type="match status" value="1"/>
</dbReference>
<accession>A0A3N1PA99</accession>
<dbReference type="Proteomes" id="UP000273643">
    <property type="component" value="Unassembled WGS sequence"/>
</dbReference>
<dbReference type="InterPro" id="IPR013545">
    <property type="entry name" value="T2SS_protein-GspG_C"/>
</dbReference>
<evidence type="ECO:0000256" key="10">
    <source>
        <dbReference type="SAM" id="Phobius"/>
    </source>
</evidence>
<dbReference type="PRINTS" id="PR00813">
    <property type="entry name" value="BCTERIALGSPG"/>
</dbReference>
<dbReference type="InterPro" id="IPR000983">
    <property type="entry name" value="Bac_GSPG_pilin"/>
</dbReference>
<evidence type="ECO:0000256" key="7">
    <source>
        <dbReference type="ARBA" id="ARBA00022692"/>
    </source>
</evidence>
<name>A0A3N1PA99_9GAMM</name>
<dbReference type="RefSeq" id="WP_024461570.1">
    <property type="nucleotide sequence ID" value="NZ_RJUK01000001.1"/>
</dbReference>
<feature type="domain" description="Type II secretion system protein GspG C-terminal" evidence="11">
    <location>
        <begin position="37"/>
        <end position="145"/>
    </location>
</feature>
<evidence type="ECO:0000256" key="1">
    <source>
        <dbReference type="ARBA" id="ARBA00004377"/>
    </source>
</evidence>
<sequence length="152" mass="16902">MNRNLKGLGRQSGFSLIEIMVVVIIIGLLASIVAPAVLNRADEARLQKVQADFKAIQTALKLYRIDNYVYPSTEQGLEALVQRPTMAPEPRNWKQGGYLDELPQDPWGSPYQYLSPGETREYDIYTLGADGVSGGQDQNADISVWDESVQND</sequence>
<evidence type="ECO:0000256" key="8">
    <source>
        <dbReference type="ARBA" id="ARBA00022989"/>
    </source>
</evidence>
<keyword evidence="13" id="KW-1185">Reference proteome</keyword>
<dbReference type="SUPFAM" id="SSF54523">
    <property type="entry name" value="Pili subunits"/>
    <property type="match status" value="1"/>
</dbReference>
<dbReference type="NCBIfam" id="TIGR02532">
    <property type="entry name" value="IV_pilin_GFxxxE"/>
    <property type="match status" value="1"/>
</dbReference>
<dbReference type="NCBIfam" id="TIGR01710">
    <property type="entry name" value="typeII_sec_gspG"/>
    <property type="match status" value="1"/>
</dbReference>
<dbReference type="PANTHER" id="PTHR30093:SF44">
    <property type="entry name" value="TYPE II SECRETION SYSTEM CORE PROTEIN G"/>
    <property type="match status" value="1"/>
</dbReference>
<proteinExistence type="inferred from homology"/>
<dbReference type="GO" id="GO:0005886">
    <property type="term" value="C:plasma membrane"/>
    <property type="evidence" value="ECO:0007669"/>
    <property type="project" value="UniProtKB-SubCell"/>
</dbReference>
<dbReference type="Pfam" id="PF08334">
    <property type="entry name" value="T2SSG"/>
    <property type="match status" value="1"/>
</dbReference>
<evidence type="ECO:0000313" key="13">
    <source>
        <dbReference type="Proteomes" id="UP000273643"/>
    </source>
</evidence>
<gene>
    <name evidence="12" type="ORF">EDC38_2242</name>
</gene>
<dbReference type="Pfam" id="PF07963">
    <property type="entry name" value="N_methyl"/>
    <property type="match status" value="1"/>
</dbReference>
<evidence type="ECO:0000256" key="3">
    <source>
        <dbReference type="ARBA" id="ARBA00020042"/>
    </source>
</evidence>
<keyword evidence="5" id="KW-0488">Methylation</keyword>
<dbReference type="AlphaFoldDB" id="A0A3N1PA99"/>
<evidence type="ECO:0000256" key="4">
    <source>
        <dbReference type="ARBA" id="ARBA00022475"/>
    </source>
</evidence>
<dbReference type="InterPro" id="IPR010054">
    <property type="entry name" value="Type2_sec_GspG"/>
</dbReference>
<dbReference type="Gene3D" id="3.30.700.10">
    <property type="entry name" value="Glycoprotein, Type 4 Pilin"/>
    <property type="match status" value="1"/>
</dbReference>
<keyword evidence="6" id="KW-0997">Cell inner membrane</keyword>
<evidence type="ECO:0000259" key="11">
    <source>
        <dbReference type="Pfam" id="PF08334"/>
    </source>
</evidence>
<dbReference type="InterPro" id="IPR012902">
    <property type="entry name" value="N_methyl_site"/>
</dbReference>
<evidence type="ECO:0000256" key="9">
    <source>
        <dbReference type="ARBA" id="ARBA00023136"/>
    </source>
</evidence>
<dbReference type="GO" id="GO:0015627">
    <property type="term" value="C:type II protein secretion system complex"/>
    <property type="evidence" value="ECO:0007669"/>
    <property type="project" value="InterPro"/>
</dbReference>
<organism evidence="12 13">
    <name type="scientific">Marinimicrobium koreense</name>
    <dbReference type="NCBI Taxonomy" id="306545"/>
    <lineage>
        <taxon>Bacteria</taxon>
        <taxon>Pseudomonadati</taxon>
        <taxon>Pseudomonadota</taxon>
        <taxon>Gammaproteobacteria</taxon>
        <taxon>Cellvibrionales</taxon>
        <taxon>Cellvibrionaceae</taxon>
        <taxon>Marinimicrobium</taxon>
    </lineage>
</organism>
<dbReference type="GO" id="GO:0015628">
    <property type="term" value="P:protein secretion by the type II secretion system"/>
    <property type="evidence" value="ECO:0007669"/>
    <property type="project" value="InterPro"/>
</dbReference>
<keyword evidence="4" id="KW-1003">Cell membrane</keyword>
<evidence type="ECO:0000256" key="6">
    <source>
        <dbReference type="ARBA" id="ARBA00022519"/>
    </source>
</evidence>
<keyword evidence="8 10" id="KW-1133">Transmembrane helix</keyword>
<evidence type="ECO:0000313" key="12">
    <source>
        <dbReference type="EMBL" id="ROQ21616.1"/>
    </source>
</evidence>
<dbReference type="PANTHER" id="PTHR30093">
    <property type="entry name" value="GENERAL SECRETION PATHWAY PROTEIN G"/>
    <property type="match status" value="1"/>
</dbReference>
<keyword evidence="7 10" id="KW-0812">Transmembrane</keyword>
<dbReference type="EMBL" id="RJUK01000001">
    <property type="protein sequence ID" value="ROQ21616.1"/>
    <property type="molecule type" value="Genomic_DNA"/>
</dbReference>
<comment type="caution">
    <text evidence="12">The sequence shown here is derived from an EMBL/GenBank/DDBJ whole genome shotgun (WGS) entry which is preliminary data.</text>
</comment>
<evidence type="ECO:0000256" key="2">
    <source>
        <dbReference type="ARBA" id="ARBA00009984"/>
    </source>
</evidence>
<evidence type="ECO:0000256" key="5">
    <source>
        <dbReference type="ARBA" id="ARBA00022481"/>
    </source>
</evidence>
<keyword evidence="9 10" id="KW-0472">Membrane</keyword>
<comment type="subcellular location">
    <subcellularLocation>
        <location evidence="1">Cell inner membrane</location>
        <topology evidence="1">Single-pass membrane protein</topology>
    </subcellularLocation>
</comment>
<dbReference type="OrthoDB" id="9795612at2"/>
<comment type="similarity">
    <text evidence="2">Belongs to the GSP G family.</text>
</comment>
<dbReference type="InterPro" id="IPR045584">
    <property type="entry name" value="Pilin-like"/>
</dbReference>